<accession>A0A0J6XRL2</accession>
<feature type="domain" description="Histidine kinase/HSP90-like ATPase" evidence="2">
    <location>
        <begin position="7"/>
        <end position="99"/>
    </location>
</feature>
<dbReference type="Proteomes" id="UP000035932">
    <property type="component" value="Unassembled WGS sequence"/>
</dbReference>
<dbReference type="AlphaFoldDB" id="A0A0J6XRL2"/>
<dbReference type="CDD" id="cd16936">
    <property type="entry name" value="HATPase_RsbW-like"/>
    <property type="match status" value="1"/>
</dbReference>
<protein>
    <recommendedName>
        <fullName evidence="2">Histidine kinase/HSP90-like ATPase domain-containing protein</fullName>
    </recommendedName>
</protein>
<comment type="caution">
    <text evidence="3">The sequence shown here is derived from an EMBL/GenBank/DDBJ whole genome shotgun (WGS) entry which is preliminary data.</text>
</comment>
<dbReference type="SUPFAM" id="SSF55874">
    <property type="entry name" value="ATPase domain of HSP90 chaperone/DNA topoisomerase II/histidine kinase"/>
    <property type="match status" value="1"/>
</dbReference>
<dbReference type="PATRIC" id="fig|66430.4.peg.5851"/>
<keyword evidence="1" id="KW-0808">Transferase</keyword>
<dbReference type="InterPro" id="IPR050267">
    <property type="entry name" value="Anti-sigma-factor_SerPK"/>
</dbReference>
<evidence type="ECO:0000256" key="1">
    <source>
        <dbReference type="ARBA" id="ARBA00022527"/>
    </source>
</evidence>
<sequence>MSEVLLLAGVSLDSVTAADVLLVTSELVSNAIRHGGGVTAFRADIADGLLRLSIDDASPLLPAQRTGTVERPGGYGWPLVHRLAERVECRTHPEGKTISTVLRLA</sequence>
<dbReference type="GO" id="GO:0004674">
    <property type="term" value="F:protein serine/threonine kinase activity"/>
    <property type="evidence" value="ECO:0007669"/>
    <property type="project" value="UniProtKB-KW"/>
</dbReference>
<dbReference type="STRING" id="66430.ACS04_15830"/>
<dbReference type="PANTHER" id="PTHR35526:SF3">
    <property type="entry name" value="ANTI-SIGMA-F FACTOR RSBW"/>
    <property type="match status" value="1"/>
</dbReference>
<dbReference type="Pfam" id="PF13581">
    <property type="entry name" value="HATPase_c_2"/>
    <property type="match status" value="1"/>
</dbReference>
<gene>
    <name evidence="3" type="ORF">ACS04_15830</name>
</gene>
<evidence type="ECO:0000313" key="3">
    <source>
        <dbReference type="EMBL" id="KMO96922.1"/>
    </source>
</evidence>
<evidence type="ECO:0000259" key="2">
    <source>
        <dbReference type="Pfam" id="PF13581"/>
    </source>
</evidence>
<keyword evidence="1" id="KW-0418">Kinase</keyword>
<dbReference type="InterPro" id="IPR003594">
    <property type="entry name" value="HATPase_dom"/>
</dbReference>
<dbReference type="EMBL" id="LFML01000060">
    <property type="protein sequence ID" value="KMO96922.1"/>
    <property type="molecule type" value="Genomic_DNA"/>
</dbReference>
<proteinExistence type="predicted"/>
<dbReference type="InterPro" id="IPR036890">
    <property type="entry name" value="HATPase_C_sf"/>
</dbReference>
<evidence type="ECO:0000313" key="4">
    <source>
        <dbReference type="Proteomes" id="UP000035932"/>
    </source>
</evidence>
<keyword evidence="4" id="KW-1185">Reference proteome</keyword>
<reference evidence="3 4" key="1">
    <citation type="submission" date="2015-06" db="EMBL/GenBank/DDBJ databases">
        <title>Recapitulation of the evolution of biosynthetic gene clusters reveals hidden chemical diversity on bacterial genomes.</title>
        <authorList>
            <person name="Cruz-Morales P."/>
            <person name="Martinez-Guerrero C."/>
            <person name="Morales-Escalante M.A."/>
            <person name="Yanez-Guerra L.A."/>
            <person name="Kopp J.F."/>
            <person name="Feldmann J."/>
            <person name="Ramos-Aboites H.E."/>
            <person name="Barona-Gomez F."/>
        </authorList>
    </citation>
    <scope>NUCLEOTIDE SEQUENCE [LARGE SCALE GENOMIC DNA]</scope>
    <source>
        <strain evidence="3 4">ATCC 31245</strain>
    </source>
</reference>
<dbReference type="Gene3D" id="3.30.565.10">
    <property type="entry name" value="Histidine kinase-like ATPase, C-terminal domain"/>
    <property type="match status" value="1"/>
</dbReference>
<organism evidence="3 4">
    <name type="scientific">Streptomyces roseus</name>
    <dbReference type="NCBI Taxonomy" id="66430"/>
    <lineage>
        <taxon>Bacteria</taxon>
        <taxon>Bacillati</taxon>
        <taxon>Actinomycetota</taxon>
        <taxon>Actinomycetes</taxon>
        <taxon>Kitasatosporales</taxon>
        <taxon>Streptomycetaceae</taxon>
        <taxon>Streptomyces</taxon>
    </lineage>
</organism>
<dbReference type="PANTHER" id="PTHR35526">
    <property type="entry name" value="ANTI-SIGMA-F FACTOR RSBW-RELATED"/>
    <property type="match status" value="1"/>
</dbReference>
<keyword evidence="1" id="KW-0723">Serine/threonine-protein kinase</keyword>
<name>A0A0J6XRL2_9ACTN</name>